<organism evidence="2 3">
    <name type="scientific">Stephania cephalantha</name>
    <dbReference type="NCBI Taxonomy" id="152367"/>
    <lineage>
        <taxon>Eukaryota</taxon>
        <taxon>Viridiplantae</taxon>
        <taxon>Streptophyta</taxon>
        <taxon>Embryophyta</taxon>
        <taxon>Tracheophyta</taxon>
        <taxon>Spermatophyta</taxon>
        <taxon>Magnoliopsida</taxon>
        <taxon>Ranunculales</taxon>
        <taxon>Menispermaceae</taxon>
        <taxon>Menispermoideae</taxon>
        <taxon>Cissampelideae</taxon>
        <taxon>Stephania</taxon>
    </lineage>
</organism>
<sequence>MLIIGIMELCTRWPFTMGHQVHGCGGALPSGEDSETVCPRAIYIRSSIPPIGSTSRPICEQILGQVWVPTRQLGALANHLLAPEVRGDKAEFEFLATPDYLPWFLKVSHPVITNPSYEDEDMVATTIADNELLERNRRALDAALRWMDLPPELCTLESARKMVSDIVNFLSGRSIGPTTTITTTPTTATGTTDTSAPTEAGSRQTQHDNTSTHSTPTNAPPATVDARPPKRMHGKEYQRKKLKKPKQ</sequence>
<evidence type="ECO:0000313" key="3">
    <source>
        <dbReference type="Proteomes" id="UP001419268"/>
    </source>
</evidence>
<proteinExistence type="predicted"/>
<comment type="caution">
    <text evidence="2">The sequence shown here is derived from an EMBL/GenBank/DDBJ whole genome shotgun (WGS) entry which is preliminary data.</text>
</comment>
<feature type="compositionally biased region" description="Low complexity" evidence="1">
    <location>
        <begin position="174"/>
        <end position="198"/>
    </location>
</feature>
<feature type="region of interest" description="Disordered" evidence="1">
    <location>
        <begin position="174"/>
        <end position="247"/>
    </location>
</feature>
<evidence type="ECO:0000313" key="2">
    <source>
        <dbReference type="EMBL" id="KAK9088110.1"/>
    </source>
</evidence>
<dbReference type="AlphaFoldDB" id="A0AAP0HMC2"/>
<keyword evidence="3" id="KW-1185">Reference proteome</keyword>
<accession>A0AAP0HMC2</accession>
<evidence type="ECO:0000256" key="1">
    <source>
        <dbReference type="SAM" id="MobiDB-lite"/>
    </source>
</evidence>
<dbReference type="Proteomes" id="UP001419268">
    <property type="component" value="Unassembled WGS sequence"/>
</dbReference>
<name>A0AAP0HMC2_9MAGN</name>
<protein>
    <submittedName>
        <fullName evidence="2">Uncharacterized protein</fullName>
    </submittedName>
</protein>
<dbReference type="EMBL" id="JBBNAG010000012">
    <property type="protein sequence ID" value="KAK9088110.1"/>
    <property type="molecule type" value="Genomic_DNA"/>
</dbReference>
<feature type="compositionally biased region" description="Polar residues" evidence="1">
    <location>
        <begin position="201"/>
        <end position="217"/>
    </location>
</feature>
<gene>
    <name evidence="2" type="ORF">Scep_027192</name>
</gene>
<reference evidence="2 3" key="1">
    <citation type="submission" date="2024-01" db="EMBL/GenBank/DDBJ databases">
        <title>Genome assemblies of Stephania.</title>
        <authorList>
            <person name="Yang L."/>
        </authorList>
    </citation>
    <scope>NUCLEOTIDE SEQUENCE [LARGE SCALE GENOMIC DNA]</scope>
    <source>
        <strain evidence="2">JXDWG</strain>
        <tissue evidence="2">Leaf</tissue>
    </source>
</reference>